<dbReference type="EnsemblProtists" id="HpaT810654">
    <property type="protein sequence ID" value="HpaP810654"/>
    <property type="gene ID" value="HpaG810654"/>
</dbReference>
<sequence>MSAFRSSASKADVRLERKLRYEFAKLKARCQLRSLYCNQYAKPVAGPTTTGSTVQTVAGHSVLVSDPYTPTSIGDTGIDLCDDAASEVSPHGTVSSLARRATQEGVDVSAQAHEDLVSEVKRLRESFAHVQTALDQSVNERKQLRENLDQVQRAHEQSSAELALFREQRNRLGSIDSVDKRLRKVEHNLPRLDGQVELSKKTH</sequence>
<dbReference type="InParanoid" id="M4BVW0"/>
<keyword evidence="1" id="KW-0175">Coiled coil</keyword>
<proteinExistence type="predicted"/>
<dbReference type="AlphaFoldDB" id="M4BVW0"/>
<accession>M4BVW0</accession>
<name>M4BVW0_HYAAE</name>
<reference evidence="2" key="2">
    <citation type="submission" date="2015-06" db="UniProtKB">
        <authorList>
            <consortium name="EnsemblProtists"/>
        </authorList>
    </citation>
    <scope>IDENTIFICATION</scope>
    <source>
        <strain evidence="2">Emoy2</strain>
    </source>
</reference>
<feature type="coiled-coil region" evidence="1">
    <location>
        <begin position="134"/>
        <end position="168"/>
    </location>
</feature>
<evidence type="ECO:0000313" key="2">
    <source>
        <dbReference type="EnsemblProtists" id="HpaP810654"/>
    </source>
</evidence>
<dbReference type="EMBL" id="JH597987">
    <property type="status" value="NOT_ANNOTATED_CDS"/>
    <property type="molecule type" value="Genomic_DNA"/>
</dbReference>
<evidence type="ECO:0000313" key="3">
    <source>
        <dbReference type="Proteomes" id="UP000011713"/>
    </source>
</evidence>
<protein>
    <submittedName>
        <fullName evidence="2">Uncharacterized protein</fullName>
    </submittedName>
</protein>
<evidence type="ECO:0000256" key="1">
    <source>
        <dbReference type="SAM" id="Coils"/>
    </source>
</evidence>
<organism evidence="2 3">
    <name type="scientific">Hyaloperonospora arabidopsidis (strain Emoy2)</name>
    <name type="common">Downy mildew agent</name>
    <name type="synonym">Peronospora arabidopsidis</name>
    <dbReference type="NCBI Taxonomy" id="559515"/>
    <lineage>
        <taxon>Eukaryota</taxon>
        <taxon>Sar</taxon>
        <taxon>Stramenopiles</taxon>
        <taxon>Oomycota</taxon>
        <taxon>Peronosporomycetes</taxon>
        <taxon>Peronosporales</taxon>
        <taxon>Peronosporaceae</taxon>
        <taxon>Hyaloperonospora</taxon>
    </lineage>
</organism>
<dbReference type="HOGENOM" id="CLU_051764_1_0_1"/>
<keyword evidence="3" id="KW-1185">Reference proteome</keyword>
<dbReference type="VEuPathDB" id="FungiDB:HpaG810654"/>
<dbReference type="Proteomes" id="UP000011713">
    <property type="component" value="Unassembled WGS sequence"/>
</dbReference>
<reference evidence="3" key="1">
    <citation type="journal article" date="2010" name="Science">
        <title>Signatures of adaptation to obligate biotrophy in the Hyaloperonospora arabidopsidis genome.</title>
        <authorList>
            <person name="Baxter L."/>
            <person name="Tripathy S."/>
            <person name="Ishaque N."/>
            <person name="Boot N."/>
            <person name="Cabral A."/>
            <person name="Kemen E."/>
            <person name="Thines M."/>
            <person name="Ah-Fong A."/>
            <person name="Anderson R."/>
            <person name="Badejoko W."/>
            <person name="Bittner-Eddy P."/>
            <person name="Boore J.L."/>
            <person name="Chibucos M.C."/>
            <person name="Coates M."/>
            <person name="Dehal P."/>
            <person name="Delehaunty K."/>
            <person name="Dong S."/>
            <person name="Downton P."/>
            <person name="Dumas B."/>
            <person name="Fabro G."/>
            <person name="Fronick C."/>
            <person name="Fuerstenberg S.I."/>
            <person name="Fulton L."/>
            <person name="Gaulin E."/>
            <person name="Govers F."/>
            <person name="Hughes L."/>
            <person name="Humphray S."/>
            <person name="Jiang R.H."/>
            <person name="Judelson H."/>
            <person name="Kamoun S."/>
            <person name="Kyung K."/>
            <person name="Meijer H."/>
            <person name="Minx P."/>
            <person name="Morris P."/>
            <person name="Nelson J."/>
            <person name="Phuntumart V."/>
            <person name="Qutob D."/>
            <person name="Rehmany A."/>
            <person name="Rougon-Cardoso A."/>
            <person name="Ryden P."/>
            <person name="Torto-Alalibo T."/>
            <person name="Studholme D."/>
            <person name="Wang Y."/>
            <person name="Win J."/>
            <person name="Wood J."/>
            <person name="Clifton S.W."/>
            <person name="Rogers J."/>
            <person name="Van den Ackerveken G."/>
            <person name="Jones J.D."/>
            <person name="McDowell J.M."/>
            <person name="Beynon J."/>
            <person name="Tyler B.M."/>
        </authorList>
    </citation>
    <scope>NUCLEOTIDE SEQUENCE [LARGE SCALE GENOMIC DNA]</scope>
    <source>
        <strain evidence="3">Emoy2</strain>
    </source>
</reference>